<keyword evidence="3" id="KW-0804">Transcription</keyword>
<proteinExistence type="predicted"/>
<dbReference type="AlphaFoldDB" id="A0A0R2CXR8"/>
<organism evidence="6 7">
    <name type="scientific">Liquorilactobacillus aquaticus DSM 21051</name>
    <dbReference type="NCBI Taxonomy" id="1423725"/>
    <lineage>
        <taxon>Bacteria</taxon>
        <taxon>Bacillati</taxon>
        <taxon>Bacillota</taxon>
        <taxon>Bacilli</taxon>
        <taxon>Lactobacillales</taxon>
        <taxon>Lactobacillaceae</taxon>
        <taxon>Liquorilactobacillus</taxon>
    </lineage>
</organism>
<keyword evidence="7" id="KW-1185">Reference proteome</keyword>
<dbReference type="Pfam" id="PF22381">
    <property type="entry name" value="Staph_reg_Sar_Rot"/>
    <property type="match status" value="1"/>
</dbReference>
<dbReference type="Gene3D" id="1.10.10.10">
    <property type="entry name" value="Winged helix-like DNA-binding domain superfamily/Winged helix DNA-binding domain"/>
    <property type="match status" value="1"/>
</dbReference>
<evidence type="ECO:0000256" key="2">
    <source>
        <dbReference type="ARBA" id="ARBA00023125"/>
    </source>
</evidence>
<dbReference type="InterPro" id="IPR055166">
    <property type="entry name" value="Transc_reg_Sar_Rot_HTH"/>
</dbReference>
<dbReference type="PATRIC" id="fig|1423725.3.peg.771"/>
<dbReference type="InterPro" id="IPR036390">
    <property type="entry name" value="WH_DNA-bd_sf"/>
</dbReference>
<dbReference type="PANTHER" id="PTHR42756">
    <property type="entry name" value="TRANSCRIPTIONAL REGULATOR, MARR"/>
    <property type="match status" value="1"/>
</dbReference>
<evidence type="ECO:0000256" key="1">
    <source>
        <dbReference type="ARBA" id="ARBA00023015"/>
    </source>
</evidence>
<keyword evidence="4" id="KW-0175">Coiled coil</keyword>
<evidence type="ECO:0000256" key="4">
    <source>
        <dbReference type="SAM" id="Coils"/>
    </source>
</evidence>
<dbReference type="Proteomes" id="UP000051015">
    <property type="component" value="Unassembled WGS sequence"/>
</dbReference>
<comment type="caution">
    <text evidence="6">The sequence shown here is derived from an EMBL/GenBank/DDBJ whole genome shotgun (WGS) entry which is preliminary data.</text>
</comment>
<dbReference type="STRING" id="1423725.FC19_GL000747"/>
<sequence>MVLIVVRNEEQIPLSTICSKLDLANNTLTPVIQKLVDKKWLSKKRSAKDSRCLEISLDRNSFKTLKDIRNKVWLTQQMFSKLAKQSIEELIEQHHKLNSELIEISEKLAEKL</sequence>
<keyword evidence="1" id="KW-0805">Transcription regulation</keyword>
<dbReference type="InterPro" id="IPR036388">
    <property type="entry name" value="WH-like_DNA-bd_sf"/>
</dbReference>
<accession>A0A0R2CXR8</accession>
<protein>
    <recommendedName>
        <fullName evidence="5">Transcriptional regulator SarA/SarZ/Rot-like helix-turn-helix domain-containing protein</fullName>
    </recommendedName>
</protein>
<evidence type="ECO:0000259" key="5">
    <source>
        <dbReference type="Pfam" id="PF22381"/>
    </source>
</evidence>
<name>A0A0R2CXR8_9LACO</name>
<reference evidence="6 7" key="1">
    <citation type="journal article" date="2015" name="Genome Announc.">
        <title>Expanding the biotechnology potential of lactobacilli through comparative genomics of 213 strains and associated genera.</title>
        <authorList>
            <person name="Sun Z."/>
            <person name="Harris H.M."/>
            <person name="McCann A."/>
            <person name="Guo C."/>
            <person name="Argimon S."/>
            <person name="Zhang W."/>
            <person name="Yang X."/>
            <person name="Jeffery I.B."/>
            <person name="Cooney J.C."/>
            <person name="Kagawa T.F."/>
            <person name="Liu W."/>
            <person name="Song Y."/>
            <person name="Salvetti E."/>
            <person name="Wrobel A."/>
            <person name="Rasinkangas P."/>
            <person name="Parkhill J."/>
            <person name="Rea M.C."/>
            <person name="O'Sullivan O."/>
            <person name="Ritari J."/>
            <person name="Douillard F.P."/>
            <person name="Paul Ross R."/>
            <person name="Yang R."/>
            <person name="Briner A.E."/>
            <person name="Felis G.E."/>
            <person name="de Vos W.M."/>
            <person name="Barrangou R."/>
            <person name="Klaenhammer T.R."/>
            <person name="Caufield P.W."/>
            <person name="Cui Y."/>
            <person name="Zhang H."/>
            <person name="O'Toole P.W."/>
        </authorList>
    </citation>
    <scope>NUCLEOTIDE SEQUENCE [LARGE SCALE GENOMIC DNA]</scope>
    <source>
        <strain evidence="6 7">DSM 21051</strain>
    </source>
</reference>
<dbReference type="PANTHER" id="PTHR42756:SF1">
    <property type="entry name" value="TRANSCRIPTIONAL REPRESSOR OF EMRAB OPERON"/>
    <property type="match status" value="1"/>
</dbReference>
<keyword evidence="2" id="KW-0238">DNA-binding</keyword>
<feature type="coiled-coil region" evidence="4">
    <location>
        <begin position="80"/>
        <end position="107"/>
    </location>
</feature>
<evidence type="ECO:0000313" key="7">
    <source>
        <dbReference type="Proteomes" id="UP000051015"/>
    </source>
</evidence>
<dbReference type="SUPFAM" id="SSF46785">
    <property type="entry name" value="Winged helix' DNA-binding domain"/>
    <property type="match status" value="1"/>
</dbReference>
<dbReference type="GO" id="GO:0003677">
    <property type="term" value="F:DNA binding"/>
    <property type="evidence" value="ECO:0007669"/>
    <property type="project" value="UniProtKB-KW"/>
</dbReference>
<feature type="domain" description="Transcriptional regulator SarA/SarZ/Rot-like helix-turn-helix" evidence="5">
    <location>
        <begin position="3"/>
        <end position="67"/>
    </location>
</feature>
<gene>
    <name evidence="6" type="ORF">FC19_GL000747</name>
</gene>
<evidence type="ECO:0000256" key="3">
    <source>
        <dbReference type="ARBA" id="ARBA00023163"/>
    </source>
</evidence>
<evidence type="ECO:0000313" key="6">
    <source>
        <dbReference type="EMBL" id="KRM96455.1"/>
    </source>
</evidence>
<dbReference type="EMBL" id="AYZD01000015">
    <property type="protein sequence ID" value="KRM96455.1"/>
    <property type="molecule type" value="Genomic_DNA"/>
</dbReference>